<dbReference type="AlphaFoldDB" id="A0A840FUX7"/>
<dbReference type="Pfam" id="PF20109">
    <property type="entry name" value="Trans_reg_dom"/>
    <property type="match status" value="1"/>
</dbReference>
<sequence>MNWLPDWRDASAYPSESATSNHLAWELLRRNRHFQQECLKAVDSPTMQATLAKNWGLQLFKAFWESYTSHEELFVAGKRAASPPKGEPPTAFVMSSRLVGPHRLVLELNLQKLGQSTEKDDVSFLSLREAIQQHVHERSEKSSLRQRGVWTGKIGRHLRVVDAFSQVAAVSRQVIGKQFHEEGLILTEHQRAWSDNEILATAKAQYPRSDPKRVEAMIEAEKEVQADRRRDLAKRYSKEIGSQIERAFALVYENGYRSLAVTGIRPSGRRKTYSPSKTRKRAAGIFENARDYVTDAW</sequence>
<name>A0A840FUX7_9BURK</name>
<feature type="domain" description="Transcriptional regulator-like" evidence="1">
    <location>
        <begin position="6"/>
        <end position="58"/>
    </location>
</feature>
<proteinExistence type="predicted"/>
<gene>
    <name evidence="2" type="ORF">GGD71_004756</name>
</gene>
<organism evidence="2 3">
    <name type="scientific">Variovorax guangxiensis</name>
    <dbReference type="NCBI Taxonomy" id="1775474"/>
    <lineage>
        <taxon>Bacteria</taxon>
        <taxon>Pseudomonadati</taxon>
        <taxon>Pseudomonadota</taxon>
        <taxon>Betaproteobacteria</taxon>
        <taxon>Burkholderiales</taxon>
        <taxon>Comamonadaceae</taxon>
        <taxon>Variovorax</taxon>
    </lineage>
</organism>
<dbReference type="EMBL" id="JACIFZ010000006">
    <property type="protein sequence ID" value="MBB4223965.1"/>
    <property type="molecule type" value="Genomic_DNA"/>
</dbReference>
<evidence type="ECO:0000259" key="1">
    <source>
        <dbReference type="Pfam" id="PF20109"/>
    </source>
</evidence>
<dbReference type="InterPro" id="IPR045465">
    <property type="entry name" value="Trans_reg_dom"/>
</dbReference>
<reference evidence="2 3" key="1">
    <citation type="submission" date="2020-08" db="EMBL/GenBank/DDBJ databases">
        <title>Genomic Encyclopedia of Type Strains, Phase IV (KMG-V): Genome sequencing to study the core and pangenomes of soil and plant-associated prokaryotes.</title>
        <authorList>
            <person name="Whitman W."/>
        </authorList>
    </citation>
    <scope>NUCLEOTIDE SEQUENCE [LARGE SCALE GENOMIC DNA]</scope>
    <source>
        <strain evidence="2 3">34/80</strain>
    </source>
</reference>
<comment type="caution">
    <text evidence="2">The sequence shown here is derived from an EMBL/GenBank/DDBJ whole genome shotgun (WGS) entry which is preliminary data.</text>
</comment>
<dbReference type="Proteomes" id="UP000524450">
    <property type="component" value="Unassembled WGS sequence"/>
</dbReference>
<protein>
    <recommendedName>
        <fullName evidence="1">Transcriptional regulator-like domain-containing protein</fullName>
    </recommendedName>
</protein>
<dbReference type="RefSeq" id="WP_184641047.1">
    <property type="nucleotide sequence ID" value="NZ_JACIFZ010000006.1"/>
</dbReference>
<evidence type="ECO:0000313" key="3">
    <source>
        <dbReference type="Proteomes" id="UP000524450"/>
    </source>
</evidence>
<accession>A0A840FUX7</accession>
<evidence type="ECO:0000313" key="2">
    <source>
        <dbReference type="EMBL" id="MBB4223965.1"/>
    </source>
</evidence>